<feature type="region of interest" description="Disordered" evidence="1">
    <location>
        <begin position="1"/>
        <end position="68"/>
    </location>
</feature>
<accession>A0A4Z1E6Z6</accession>
<evidence type="ECO:0000313" key="2">
    <source>
        <dbReference type="EMBL" id="TGO07796.1"/>
    </source>
</evidence>
<evidence type="ECO:0000256" key="1">
    <source>
        <dbReference type="SAM" id="MobiDB-lite"/>
    </source>
</evidence>
<keyword evidence="3" id="KW-1185">Reference proteome</keyword>
<dbReference type="EMBL" id="PQXH01000246">
    <property type="protein sequence ID" value="TGO07796.1"/>
    <property type="molecule type" value="Genomic_DNA"/>
</dbReference>
<evidence type="ECO:0000313" key="3">
    <source>
        <dbReference type="Proteomes" id="UP000297777"/>
    </source>
</evidence>
<comment type="caution">
    <text evidence="2">The sequence shown here is derived from an EMBL/GenBank/DDBJ whole genome shotgun (WGS) entry which is preliminary data.</text>
</comment>
<dbReference type="AlphaFoldDB" id="A0A4Z1E6Z6"/>
<protein>
    <submittedName>
        <fullName evidence="2">Uncharacterized protein</fullName>
    </submittedName>
</protein>
<reference evidence="2 3" key="1">
    <citation type="submission" date="2017-12" db="EMBL/GenBank/DDBJ databases">
        <title>Comparative genomics of Botrytis spp.</title>
        <authorList>
            <person name="Valero-Jimenez C.A."/>
            <person name="Tapia P."/>
            <person name="Veloso J."/>
            <person name="Silva-Moreno E."/>
            <person name="Staats M."/>
            <person name="Valdes J.H."/>
            <person name="Van Kan J.A.L."/>
        </authorList>
    </citation>
    <scope>NUCLEOTIDE SEQUENCE [LARGE SCALE GENOMIC DNA]</scope>
    <source>
        <strain evidence="2 3">Bt9001</strain>
    </source>
</reference>
<sequence>MSTNHIDGDDDFLAVSRGHQQIASVSSSSSSHSIPPTPPLSHDSESPLNRSFHTDTDPDGSLNNNNVDDIDFDKDITDVLVADADANDNINLGNKSITNARPYSAKKQALELITSWANGTLDLCDPGLSPVQEFRLTPTEYRCLLEEIESDSSVFGFFEDKISATYSKAEQIFRLKMPHQMHQSPLTRLLVHLDTFLNTCLANFPDLQSDLEVSGNTPFTFFSDQQHAKRMRQQKERKDFAKRIERVSSTRNPISPTEVRRRNAEIDAMYDPNTKPKGVTRAPDVYVFFASMLYPCLCFEVSWSQSLENVQKVAATYLRRSRSAVRIVGIVDIHYNKTKNKHVDPDQSVWIRLYKLVHRPINHNRVRDDVVAISEVQVQDFNGNIINSTTNCIDIALNDFFPRFLTEPHKNDPNMISLLGQRYILTTQRMHDILAKAKKLQDRYESQTGMHELSPELEVEEGQ</sequence>
<dbReference type="Proteomes" id="UP000297777">
    <property type="component" value="Unassembled WGS sequence"/>
</dbReference>
<feature type="compositionally biased region" description="Low complexity" evidence="1">
    <location>
        <begin position="24"/>
        <end position="34"/>
    </location>
</feature>
<gene>
    <name evidence="2" type="ORF">BTUL_0246g00030</name>
</gene>
<organism evidence="2 3">
    <name type="scientific">Botrytis tulipae</name>
    <dbReference type="NCBI Taxonomy" id="87230"/>
    <lineage>
        <taxon>Eukaryota</taxon>
        <taxon>Fungi</taxon>
        <taxon>Dikarya</taxon>
        <taxon>Ascomycota</taxon>
        <taxon>Pezizomycotina</taxon>
        <taxon>Leotiomycetes</taxon>
        <taxon>Helotiales</taxon>
        <taxon>Sclerotiniaceae</taxon>
        <taxon>Botrytis</taxon>
    </lineage>
</organism>
<name>A0A4Z1E6Z6_9HELO</name>
<dbReference type="OrthoDB" id="10293425at2759"/>
<proteinExistence type="predicted"/>